<accession>A0ABS0T2T2</accession>
<evidence type="ECO:0000256" key="2">
    <source>
        <dbReference type="ARBA" id="ARBA00010265"/>
    </source>
</evidence>
<dbReference type="CDD" id="cd16429">
    <property type="entry name" value="VirB10"/>
    <property type="match status" value="1"/>
</dbReference>
<organism evidence="8 9">
    <name type="scientific">Caulobacter hibisci</name>
    <dbReference type="NCBI Taxonomy" id="2035993"/>
    <lineage>
        <taxon>Bacteria</taxon>
        <taxon>Pseudomonadati</taxon>
        <taxon>Pseudomonadota</taxon>
        <taxon>Alphaproteobacteria</taxon>
        <taxon>Caulobacterales</taxon>
        <taxon>Caulobacteraceae</taxon>
        <taxon>Caulobacter</taxon>
    </lineage>
</organism>
<evidence type="ECO:0000256" key="5">
    <source>
        <dbReference type="ARBA" id="ARBA00023136"/>
    </source>
</evidence>
<feature type="transmembrane region" description="Helical" evidence="7">
    <location>
        <begin position="29"/>
        <end position="49"/>
    </location>
</feature>
<keyword evidence="5 7" id="KW-0472">Membrane</keyword>
<reference evidence="8 9" key="1">
    <citation type="submission" date="2020-11" db="EMBL/GenBank/DDBJ databases">
        <title>genome sequence of strain KACC 18849.</title>
        <authorList>
            <person name="Gao J."/>
            <person name="Zhang X."/>
        </authorList>
    </citation>
    <scope>NUCLEOTIDE SEQUENCE [LARGE SCALE GENOMIC DNA]</scope>
    <source>
        <strain evidence="8 9">KACC 18849</strain>
    </source>
</reference>
<dbReference type="Gene3D" id="2.40.128.260">
    <property type="entry name" value="Type IV secretion system, VirB10/TraB/TrbI"/>
    <property type="match status" value="1"/>
</dbReference>
<evidence type="ECO:0000313" key="9">
    <source>
        <dbReference type="Proteomes" id="UP000639859"/>
    </source>
</evidence>
<comment type="caution">
    <text evidence="8">The sequence shown here is derived from an EMBL/GenBank/DDBJ whole genome shotgun (WGS) entry which is preliminary data.</text>
</comment>
<evidence type="ECO:0000256" key="3">
    <source>
        <dbReference type="ARBA" id="ARBA00022692"/>
    </source>
</evidence>
<comment type="similarity">
    <text evidence="2">Belongs to the TrbI/VirB10 family.</text>
</comment>
<evidence type="ECO:0000256" key="7">
    <source>
        <dbReference type="SAM" id="Phobius"/>
    </source>
</evidence>
<name>A0ABS0T2T2_9CAUL</name>
<feature type="region of interest" description="Disordered" evidence="6">
    <location>
        <begin position="57"/>
        <end position="89"/>
    </location>
</feature>
<gene>
    <name evidence="8" type="ORF">I4Q42_15940</name>
</gene>
<protein>
    <submittedName>
        <fullName evidence="8">TrbI/VirB10 family protein</fullName>
    </submittedName>
</protein>
<proteinExistence type="inferred from homology"/>
<keyword evidence="3 7" id="KW-0812">Transmembrane</keyword>
<dbReference type="InterPro" id="IPR005498">
    <property type="entry name" value="T4SS_VirB10/TraB/TrbI"/>
</dbReference>
<dbReference type="InterPro" id="IPR042217">
    <property type="entry name" value="T4SS_VirB10/TrbI"/>
</dbReference>
<dbReference type="Pfam" id="PF03743">
    <property type="entry name" value="TrbI"/>
    <property type="match status" value="1"/>
</dbReference>
<dbReference type="EMBL" id="JADWOX010000011">
    <property type="protein sequence ID" value="MBI1685162.1"/>
    <property type="molecule type" value="Genomic_DNA"/>
</dbReference>
<feature type="compositionally biased region" description="Basic and acidic residues" evidence="6">
    <location>
        <begin position="57"/>
        <end position="66"/>
    </location>
</feature>
<comment type="subcellular location">
    <subcellularLocation>
        <location evidence="1">Membrane</location>
        <topology evidence="1">Single-pass membrane protein</topology>
    </subcellularLocation>
</comment>
<keyword evidence="4 7" id="KW-1133">Transmembrane helix</keyword>
<dbReference type="RefSeq" id="WP_198577071.1">
    <property type="nucleotide sequence ID" value="NZ_JADWOX010000011.1"/>
</dbReference>
<evidence type="ECO:0000313" key="8">
    <source>
        <dbReference type="EMBL" id="MBI1685162.1"/>
    </source>
</evidence>
<evidence type="ECO:0000256" key="6">
    <source>
        <dbReference type="SAM" id="MobiDB-lite"/>
    </source>
</evidence>
<evidence type="ECO:0000256" key="4">
    <source>
        <dbReference type="ARBA" id="ARBA00022989"/>
    </source>
</evidence>
<sequence length="397" mass="40924">MSEPGQDPVEEVVSLRAPPPRVARLSRPMVMALGGLGAAVIGGALVLALQTRAPKPVEHKIEEPETKPPLAALSEAPKTYSEVPKLGPPLPGDLGRPILAAQERQAAGAAAPVPAAPVDAQAEARRQVRDAARTSAVFLPGVRAAARASASEAVSLPIVSPLSAPTATLMPAAAPQAQAQTGQTAKRAFLDGQGAAAPTVSSFRPVAPAGRLLLQAHTVITAALLSAVSSDLPGPVSAQVTRHVYDSLTGRTVLIPQGSKLLGTYDTQIAFGQKRVLLAWERIVFPDGRTLQLDRLAGADAAGRSGLKDGVDDHWGSVAKAAVLSSVLGVGAELATDNEDAVARALSGGVQDTVNQAGQQIVRRQLDVQPSLTLRAGLPMTILVTRDIVFDAEPARP</sequence>
<dbReference type="Proteomes" id="UP000639859">
    <property type="component" value="Unassembled WGS sequence"/>
</dbReference>
<keyword evidence="9" id="KW-1185">Reference proteome</keyword>
<evidence type="ECO:0000256" key="1">
    <source>
        <dbReference type="ARBA" id="ARBA00004167"/>
    </source>
</evidence>